<dbReference type="InterPro" id="IPR017941">
    <property type="entry name" value="Rieske_2Fe-2S"/>
</dbReference>
<dbReference type="CDD" id="cd03467">
    <property type="entry name" value="Rieske"/>
    <property type="match status" value="1"/>
</dbReference>
<keyword evidence="1" id="KW-0001">2Fe-2S</keyword>
<keyword evidence="2" id="KW-0479">Metal-binding</keyword>
<dbReference type="GO" id="GO:0051537">
    <property type="term" value="F:2 iron, 2 sulfur cluster binding"/>
    <property type="evidence" value="ECO:0007669"/>
    <property type="project" value="UniProtKB-KW"/>
</dbReference>
<dbReference type="EMBL" id="JACIJC010000004">
    <property type="protein sequence ID" value="MBB5686822.1"/>
    <property type="molecule type" value="Genomic_DNA"/>
</dbReference>
<dbReference type="RefSeq" id="WP_184019590.1">
    <property type="nucleotide sequence ID" value="NZ_JACIJC010000004.1"/>
</dbReference>
<gene>
    <name evidence="6" type="ORF">FHS49_002846</name>
</gene>
<dbReference type="PANTHER" id="PTHR40261">
    <property type="match status" value="1"/>
</dbReference>
<protein>
    <submittedName>
        <fullName evidence="6">Nitrite reductase/ring-hydroxylating ferredoxin subunit</fullName>
    </submittedName>
</protein>
<dbReference type="PROSITE" id="PS51296">
    <property type="entry name" value="RIESKE"/>
    <property type="match status" value="1"/>
</dbReference>
<evidence type="ECO:0000256" key="2">
    <source>
        <dbReference type="ARBA" id="ARBA00022723"/>
    </source>
</evidence>
<evidence type="ECO:0000259" key="5">
    <source>
        <dbReference type="PROSITE" id="PS51296"/>
    </source>
</evidence>
<dbReference type="SUPFAM" id="SSF50022">
    <property type="entry name" value="ISP domain"/>
    <property type="match status" value="1"/>
</dbReference>
<keyword evidence="7" id="KW-1185">Reference proteome</keyword>
<dbReference type="PANTHER" id="PTHR40261:SF1">
    <property type="entry name" value="RIESKE DOMAIN-CONTAINING PROTEIN"/>
    <property type="match status" value="1"/>
</dbReference>
<evidence type="ECO:0000256" key="1">
    <source>
        <dbReference type="ARBA" id="ARBA00022714"/>
    </source>
</evidence>
<proteinExistence type="predicted"/>
<reference evidence="6 7" key="1">
    <citation type="submission" date="2020-08" db="EMBL/GenBank/DDBJ databases">
        <title>Genomic Encyclopedia of Type Strains, Phase IV (KMG-IV): sequencing the most valuable type-strain genomes for metagenomic binning, comparative biology and taxonomic classification.</title>
        <authorList>
            <person name="Goeker M."/>
        </authorList>
    </citation>
    <scope>NUCLEOTIDE SEQUENCE [LARGE SCALE GENOMIC DNA]</scope>
    <source>
        <strain evidence="6 7">DSM 25079</strain>
    </source>
</reference>
<dbReference type="Gene3D" id="2.102.10.10">
    <property type="entry name" value="Rieske [2Fe-2S] iron-sulphur domain"/>
    <property type="match status" value="1"/>
</dbReference>
<keyword evidence="3" id="KW-0408">Iron</keyword>
<dbReference type="Pfam" id="PF00355">
    <property type="entry name" value="Rieske"/>
    <property type="match status" value="1"/>
</dbReference>
<evidence type="ECO:0000256" key="3">
    <source>
        <dbReference type="ARBA" id="ARBA00023004"/>
    </source>
</evidence>
<dbReference type="Proteomes" id="UP000549617">
    <property type="component" value="Unassembled WGS sequence"/>
</dbReference>
<dbReference type="AlphaFoldDB" id="A0A7W9EF34"/>
<dbReference type="InterPro" id="IPR036922">
    <property type="entry name" value="Rieske_2Fe-2S_sf"/>
</dbReference>
<dbReference type="GO" id="GO:0046872">
    <property type="term" value="F:metal ion binding"/>
    <property type="evidence" value="ECO:0007669"/>
    <property type="project" value="UniProtKB-KW"/>
</dbReference>
<sequence length="126" mass="13178">MTDAKRLFATPAGVTLGPLMQVADGAARNFVLQMKAGRFHGFVVRQGESVHGYVDRCPHMGVPMTQTLDDYLTPGGTHIACAWHGALFTIGEGLCVGGPCTGQRLTPWPVTVVDGVIVTAQGGEGA</sequence>
<evidence type="ECO:0000313" key="6">
    <source>
        <dbReference type="EMBL" id="MBB5686822.1"/>
    </source>
</evidence>
<evidence type="ECO:0000313" key="7">
    <source>
        <dbReference type="Proteomes" id="UP000549617"/>
    </source>
</evidence>
<accession>A0A7W9EF34</accession>
<name>A0A7W9EF34_9SPHN</name>
<keyword evidence="4" id="KW-0411">Iron-sulfur</keyword>
<comment type="caution">
    <text evidence="6">The sequence shown here is derived from an EMBL/GenBank/DDBJ whole genome shotgun (WGS) entry which is preliminary data.</text>
</comment>
<organism evidence="6 7">
    <name type="scientific">Sphingobium boeckii</name>
    <dbReference type="NCBI Taxonomy" id="1082345"/>
    <lineage>
        <taxon>Bacteria</taxon>
        <taxon>Pseudomonadati</taxon>
        <taxon>Pseudomonadota</taxon>
        <taxon>Alphaproteobacteria</taxon>
        <taxon>Sphingomonadales</taxon>
        <taxon>Sphingomonadaceae</taxon>
        <taxon>Sphingobium</taxon>
    </lineage>
</organism>
<evidence type="ECO:0000256" key="4">
    <source>
        <dbReference type="ARBA" id="ARBA00023014"/>
    </source>
</evidence>
<feature type="domain" description="Rieske" evidence="5">
    <location>
        <begin position="19"/>
        <end position="119"/>
    </location>
</feature>